<dbReference type="GeneID" id="116301488"/>
<name>A0A6P8II70_ACTTE</name>
<evidence type="ECO:0000256" key="1">
    <source>
        <dbReference type="SAM" id="MobiDB-lite"/>
    </source>
</evidence>
<reference evidence="3" key="1">
    <citation type="submission" date="2025-08" db="UniProtKB">
        <authorList>
            <consortium name="RefSeq"/>
        </authorList>
    </citation>
    <scope>IDENTIFICATION</scope>
    <source>
        <tissue evidence="3">Tentacle</tissue>
    </source>
</reference>
<dbReference type="OrthoDB" id="5968717at2759"/>
<feature type="compositionally biased region" description="Polar residues" evidence="1">
    <location>
        <begin position="273"/>
        <end position="299"/>
    </location>
</feature>
<keyword evidence="2" id="KW-1185">Reference proteome</keyword>
<feature type="compositionally biased region" description="Polar residues" evidence="1">
    <location>
        <begin position="27"/>
        <end position="47"/>
    </location>
</feature>
<protein>
    <submittedName>
        <fullName evidence="3">Uncharacterized protein LOC116301488</fullName>
    </submittedName>
</protein>
<feature type="compositionally biased region" description="Basic and acidic residues" evidence="1">
    <location>
        <begin position="108"/>
        <end position="119"/>
    </location>
</feature>
<feature type="region of interest" description="Disordered" evidence="1">
    <location>
        <begin position="454"/>
        <end position="517"/>
    </location>
</feature>
<dbReference type="AlphaFoldDB" id="A0A6P8II70"/>
<feature type="region of interest" description="Disordered" evidence="1">
    <location>
        <begin position="233"/>
        <end position="369"/>
    </location>
</feature>
<proteinExistence type="predicted"/>
<feature type="compositionally biased region" description="Basic and acidic residues" evidence="1">
    <location>
        <begin position="54"/>
        <end position="63"/>
    </location>
</feature>
<feature type="region of interest" description="Disordered" evidence="1">
    <location>
        <begin position="602"/>
        <end position="632"/>
    </location>
</feature>
<sequence length="702" mass="79984">MADSKPKPSRAKSTKVNFVLLKQILDNESSENTEVGDQGTMSEVSDSNQDDEFTEKVTKKKENFGPTGQYPVLFSKRCKSKSCQTKLSAFPLFSVPEDTEWISDEEENGKKSRNKSDEKKKRRRRVSSDSKDLKTGKSQEREKEVKKEDKTKNPDGTRKDFRSEHQLKDTKNPLLQAWLHQKNKLTRKRRKEERKVKRAQRAALEEEERIRNERFEESDKRVSEWFRAKRKEARKVWRQNHPKVSPLEMASDEPNTHSPPPPEYRAIKGFKSQEPTSSSENLFAMNKSNKNFDSTNSSVCEHLTSKVSKNESGHSSSRLSKLQDGHHDCNVKPVRVLTKEESNEVPRMTPQRPKTAHTRTTTRKTVARPKTAATFATTTQNEKQQINKTTKMHNLNYDEWLKLKRKQDKKSIIEKRRELIDSHLDAVIAKLGKQRVESIMSPRKRVDTGLKNYHRSAPRSAPVTKTKTYKWVPEHESPRPEPQGCDCPEVEHLDGKDSVVPSDNLVSSGEPSTQGLPKKKQAVYFCKEVTEKCEDLKPSMDKVLAVLDAEIQKQSKDKNTNKKTPSYKAPSGISTTNATIRTHGSETLSDIDDLSIPGVVESSLENNGNISRPKFPRPKSARPRPPPLVPNTNLTVEEARKKILHDMDVLGLCGDSSEADNINDSNQTLENKKNKSTVRSNYFDYGIDVETPTMEKIELSKG</sequence>
<gene>
    <name evidence="3" type="primary">LOC116301488</name>
</gene>
<evidence type="ECO:0000313" key="3">
    <source>
        <dbReference type="RefSeq" id="XP_031566419.1"/>
    </source>
</evidence>
<dbReference type="Proteomes" id="UP000515163">
    <property type="component" value="Unplaced"/>
</dbReference>
<dbReference type="KEGG" id="aten:116301488"/>
<feature type="compositionally biased region" description="Polar residues" evidence="1">
    <location>
        <begin position="504"/>
        <end position="515"/>
    </location>
</feature>
<dbReference type="InParanoid" id="A0A6P8II70"/>
<dbReference type="RefSeq" id="XP_031566419.1">
    <property type="nucleotide sequence ID" value="XM_031710559.1"/>
</dbReference>
<feature type="region of interest" description="Disordered" evidence="1">
    <location>
        <begin position="555"/>
        <end position="577"/>
    </location>
</feature>
<organism evidence="2 3">
    <name type="scientific">Actinia tenebrosa</name>
    <name type="common">Australian red waratah sea anemone</name>
    <dbReference type="NCBI Taxonomy" id="6105"/>
    <lineage>
        <taxon>Eukaryota</taxon>
        <taxon>Metazoa</taxon>
        <taxon>Cnidaria</taxon>
        <taxon>Anthozoa</taxon>
        <taxon>Hexacorallia</taxon>
        <taxon>Actiniaria</taxon>
        <taxon>Actiniidae</taxon>
        <taxon>Actinia</taxon>
    </lineage>
</organism>
<feature type="compositionally biased region" description="Basic residues" evidence="1">
    <location>
        <begin position="181"/>
        <end position="200"/>
    </location>
</feature>
<feature type="region of interest" description="Disordered" evidence="1">
    <location>
        <begin position="98"/>
        <end position="206"/>
    </location>
</feature>
<accession>A0A6P8II70</accession>
<feature type="compositionally biased region" description="Basic and acidic residues" evidence="1">
    <location>
        <begin position="126"/>
        <end position="171"/>
    </location>
</feature>
<feature type="compositionally biased region" description="Acidic residues" evidence="1">
    <location>
        <begin position="98"/>
        <end position="107"/>
    </location>
</feature>
<feature type="region of interest" description="Disordered" evidence="1">
    <location>
        <begin position="27"/>
        <end position="72"/>
    </location>
</feature>
<evidence type="ECO:0000313" key="2">
    <source>
        <dbReference type="Proteomes" id="UP000515163"/>
    </source>
</evidence>
<feature type="compositionally biased region" description="Basic residues" evidence="1">
    <location>
        <begin position="354"/>
        <end position="367"/>
    </location>
</feature>
<feature type="compositionally biased region" description="Basic and acidic residues" evidence="1">
    <location>
        <begin position="321"/>
        <end position="330"/>
    </location>
</feature>